<evidence type="ECO:0000313" key="2">
    <source>
        <dbReference type="Proteomes" id="UP000299102"/>
    </source>
</evidence>
<name>A0A4C1SDI6_EUMVA</name>
<evidence type="ECO:0000313" key="1">
    <source>
        <dbReference type="EMBL" id="GBO99915.1"/>
    </source>
</evidence>
<dbReference type="EMBL" id="BGZK01000004">
    <property type="protein sequence ID" value="GBO99915.1"/>
    <property type="molecule type" value="Genomic_DNA"/>
</dbReference>
<gene>
    <name evidence="1" type="ORF">EVAR_74283_1</name>
</gene>
<protein>
    <submittedName>
        <fullName evidence="1">Uncharacterized protein</fullName>
    </submittedName>
</protein>
<dbReference type="Proteomes" id="UP000299102">
    <property type="component" value="Unassembled WGS sequence"/>
</dbReference>
<sequence length="86" mass="9666">MVPIFSQKARLLVSNMLHKKVVFEFSSSLIYQRRVFTYTDIVLKDIASSRAHTTPTFSVVPERRAARRAAVCVLGLEARSIAATQI</sequence>
<accession>A0A4C1SDI6</accession>
<dbReference type="AlphaFoldDB" id="A0A4C1SDI6"/>
<comment type="caution">
    <text evidence="1">The sequence shown here is derived from an EMBL/GenBank/DDBJ whole genome shotgun (WGS) entry which is preliminary data.</text>
</comment>
<organism evidence="1 2">
    <name type="scientific">Eumeta variegata</name>
    <name type="common">Bagworm moth</name>
    <name type="synonym">Eumeta japonica</name>
    <dbReference type="NCBI Taxonomy" id="151549"/>
    <lineage>
        <taxon>Eukaryota</taxon>
        <taxon>Metazoa</taxon>
        <taxon>Ecdysozoa</taxon>
        <taxon>Arthropoda</taxon>
        <taxon>Hexapoda</taxon>
        <taxon>Insecta</taxon>
        <taxon>Pterygota</taxon>
        <taxon>Neoptera</taxon>
        <taxon>Endopterygota</taxon>
        <taxon>Lepidoptera</taxon>
        <taxon>Glossata</taxon>
        <taxon>Ditrysia</taxon>
        <taxon>Tineoidea</taxon>
        <taxon>Psychidae</taxon>
        <taxon>Oiketicinae</taxon>
        <taxon>Eumeta</taxon>
    </lineage>
</organism>
<reference evidence="1 2" key="1">
    <citation type="journal article" date="2019" name="Commun. Biol.">
        <title>The bagworm genome reveals a unique fibroin gene that provides high tensile strength.</title>
        <authorList>
            <person name="Kono N."/>
            <person name="Nakamura H."/>
            <person name="Ohtoshi R."/>
            <person name="Tomita M."/>
            <person name="Numata K."/>
            <person name="Arakawa K."/>
        </authorList>
    </citation>
    <scope>NUCLEOTIDE SEQUENCE [LARGE SCALE GENOMIC DNA]</scope>
</reference>
<keyword evidence="2" id="KW-1185">Reference proteome</keyword>
<proteinExistence type="predicted"/>